<dbReference type="EMBL" id="CAADRP010001596">
    <property type="protein sequence ID" value="VFU43701.1"/>
    <property type="molecule type" value="Genomic_DNA"/>
</dbReference>
<accession>A0A6N2LU95</accession>
<name>A0A6N2LU95_SALVM</name>
<proteinExistence type="predicted"/>
<gene>
    <name evidence="1" type="ORF">SVIM_LOCUS266660</name>
</gene>
<sequence length="82" mass="9390">MATRQVSFCYLPGLLDSFLFTNIILPRKVHIQLNFCLSLKVFASIVASLHHQRSVSVSINFLGFKIRQKIEDIAYWSSSCQL</sequence>
<protein>
    <submittedName>
        <fullName evidence="1">Uncharacterized protein</fullName>
    </submittedName>
</protein>
<organism evidence="1">
    <name type="scientific">Salix viminalis</name>
    <name type="common">Common osier</name>
    <name type="synonym">Basket willow</name>
    <dbReference type="NCBI Taxonomy" id="40686"/>
    <lineage>
        <taxon>Eukaryota</taxon>
        <taxon>Viridiplantae</taxon>
        <taxon>Streptophyta</taxon>
        <taxon>Embryophyta</taxon>
        <taxon>Tracheophyta</taxon>
        <taxon>Spermatophyta</taxon>
        <taxon>Magnoliopsida</taxon>
        <taxon>eudicotyledons</taxon>
        <taxon>Gunneridae</taxon>
        <taxon>Pentapetalae</taxon>
        <taxon>rosids</taxon>
        <taxon>fabids</taxon>
        <taxon>Malpighiales</taxon>
        <taxon>Salicaceae</taxon>
        <taxon>Saliceae</taxon>
        <taxon>Salix</taxon>
    </lineage>
</organism>
<reference evidence="1" key="1">
    <citation type="submission" date="2019-03" db="EMBL/GenBank/DDBJ databases">
        <authorList>
            <person name="Mank J."/>
            <person name="Almeida P."/>
        </authorList>
    </citation>
    <scope>NUCLEOTIDE SEQUENCE</scope>
    <source>
        <strain evidence="1">78183</strain>
    </source>
</reference>
<evidence type="ECO:0000313" key="1">
    <source>
        <dbReference type="EMBL" id="VFU43701.1"/>
    </source>
</evidence>
<dbReference type="AlphaFoldDB" id="A0A6N2LU95"/>